<reference evidence="3" key="1">
    <citation type="submission" date="2018-05" db="EMBL/GenBank/DDBJ databases">
        <authorList>
            <person name="Lanie J.A."/>
            <person name="Ng W.-L."/>
            <person name="Kazmierczak K.M."/>
            <person name="Andrzejewski T.M."/>
            <person name="Davidsen T.M."/>
            <person name="Wayne K.J."/>
            <person name="Tettelin H."/>
            <person name="Glass J.I."/>
            <person name="Rusch D."/>
            <person name="Podicherti R."/>
            <person name="Tsui H.-C.T."/>
            <person name="Winkler M.E."/>
        </authorList>
    </citation>
    <scope>NUCLEOTIDE SEQUENCE</scope>
</reference>
<dbReference type="InterPro" id="IPR006860">
    <property type="entry name" value="FecR"/>
</dbReference>
<dbReference type="Gene3D" id="2.60.120.1440">
    <property type="match status" value="1"/>
</dbReference>
<feature type="domain" description="FecR protein" evidence="2">
    <location>
        <begin position="64"/>
        <end position="156"/>
    </location>
</feature>
<protein>
    <recommendedName>
        <fullName evidence="2">FecR protein domain-containing protein</fullName>
    </recommendedName>
</protein>
<accession>A0A383BQK7</accession>
<proteinExistence type="predicted"/>
<dbReference type="AlphaFoldDB" id="A0A383BQK7"/>
<feature type="compositionally biased region" description="Pro residues" evidence="1">
    <location>
        <begin position="179"/>
        <end position="217"/>
    </location>
</feature>
<sequence length="217" mass="23233">VALVAPAIHALGQQQQAPEAKANALTAQVGEVRGQVTRFDPAQGAFLPAAPGFVVDRPTLFVVAADSSLVFSCVGGIAGRVSENSRIVLAPAVDGAYEADLRKGTIAMLLDPDRPEGGPSFAVRTAQGVTSATGTFFAVTEYKGQTYTKVKRGAVKRKVLQPTQRDFAAYLNKSKPALRPQPRPNPQLRPALRPQPRPKPPLRPQPRPKPPLRPQPR</sequence>
<evidence type="ECO:0000256" key="1">
    <source>
        <dbReference type="SAM" id="MobiDB-lite"/>
    </source>
</evidence>
<name>A0A383BQK7_9ZZZZ</name>
<evidence type="ECO:0000259" key="2">
    <source>
        <dbReference type="Pfam" id="PF04773"/>
    </source>
</evidence>
<evidence type="ECO:0000313" key="3">
    <source>
        <dbReference type="EMBL" id="SVE22093.1"/>
    </source>
</evidence>
<feature type="region of interest" description="Disordered" evidence="1">
    <location>
        <begin position="172"/>
        <end position="217"/>
    </location>
</feature>
<dbReference type="EMBL" id="UINC01202340">
    <property type="protein sequence ID" value="SVE22093.1"/>
    <property type="molecule type" value="Genomic_DNA"/>
</dbReference>
<dbReference type="Pfam" id="PF04773">
    <property type="entry name" value="FecR"/>
    <property type="match status" value="1"/>
</dbReference>
<gene>
    <name evidence="3" type="ORF">METZ01_LOCUS474947</name>
</gene>
<feature type="non-terminal residue" evidence="3">
    <location>
        <position position="1"/>
    </location>
</feature>
<organism evidence="3">
    <name type="scientific">marine metagenome</name>
    <dbReference type="NCBI Taxonomy" id="408172"/>
    <lineage>
        <taxon>unclassified sequences</taxon>
        <taxon>metagenomes</taxon>
        <taxon>ecological metagenomes</taxon>
    </lineage>
</organism>